<name>A0A3M7RQU6_BRAPC</name>
<dbReference type="AlphaFoldDB" id="A0A3M7RQU6"/>
<gene>
    <name evidence="1" type="ORF">BpHYR1_016222</name>
</gene>
<comment type="caution">
    <text evidence="1">The sequence shown here is derived from an EMBL/GenBank/DDBJ whole genome shotgun (WGS) entry which is preliminary data.</text>
</comment>
<dbReference type="Proteomes" id="UP000276133">
    <property type="component" value="Unassembled WGS sequence"/>
</dbReference>
<evidence type="ECO:0000313" key="2">
    <source>
        <dbReference type="Proteomes" id="UP000276133"/>
    </source>
</evidence>
<accession>A0A3M7RQU6</accession>
<dbReference type="EMBL" id="REGN01002875">
    <property type="protein sequence ID" value="RNA25705.1"/>
    <property type="molecule type" value="Genomic_DNA"/>
</dbReference>
<evidence type="ECO:0000313" key="1">
    <source>
        <dbReference type="EMBL" id="RNA25705.1"/>
    </source>
</evidence>
<proteinExistence type="predicted"/>
<keyword evidence="2" id="KW-1185">Reference proteome</keyword>
<sequence length="101" mass="11155">MWQKNINFTLKPIEVFTTVDEDNSITNDYQLTMQLKQLMTSKLKSKLNSTSFVGLSNEISSLIHSIVCGSASSPVSLSILTQINAGFLKTQSKLELIEANS</sequence>
<organism evidence="1 2">
    <name type="scientific">Brachionus plicatilis</name>
    <name type="common">Marine rotifer</name>
    <name type="synonym">Brachionus muelleri</name>
    <dbReference type="NCBI Taxonomy" id="10195"/>
    <lineage>
        <taxon>Eukaryota</taxon>
        <taxon>Metazoa</taxon>
        <taxon>Spiralia</taxon>
        <taxon>Gnathifera</taxon>
        <taxon>Rotifera</taxon>
        <taxon>Eurotatoria</taxon>
        <taxon>Monogononta</taxon>
        <taxon>Pseudotrocha</taxon>
        <taxon>Ploima</taxon>
        <taxon>Brachionidae</taxon>
        <taxon>Brachionus</taxon>
    </lineage>
</organism>
<protein>
    <submittedName>
        <fullName evidence="1">Uncharacterized protein</fullName>
    </submittedName>
</protein>
<reference evidence="1 2" key="1">
    <citation type="journal article" date="2018" name="Sci. Rep.">
        <title>Genomic signatures of local adaptation to the degree of environmental predictability in rotifers.</title>
        <authorList>
            <person name="Franch-Gras L."/>
            <person name="Hahn C."/>
            <person name="Garcia-Roger E.M."/>
            <person name="Carmona M.J."/>
            <person name="Serra M."/>
            <person name="Gomez A."/>
        </authorList>
    </citation>
    <scope>NUCLEOTIDE SEQUENCE [LARGE SCALE GENOMIC DNA]</scope>
    <source>
        <strain evidence="1">HYR1</strain>
    </source>
</reference>